<organism evidence="1 2">
    <name type="scientific">Mycobacterium phage BirdsNest</name>
    <dbReference type="NCBI Taxonomy" id="2686231"/>
    <lineage>
        <taxon>Viruses</taxon>
        <taxon>Duplodnaviria</taxon>
        <taxon>Heunggongvirae</taxon>
        <taxon>Uroviricota</taxon>
        <taxon>Caudoviricetes</taxon>
        <taxon>Bclasvirinae</taxon>
        <taxon>Birdsnestvirus</taxon>
        <taxon>Birdsnestvirus birdsnest</taxon>
    </lineage>
</organism>
<dbReference type="KEGG" id="vg:60320880"/>
<evidence type="ECO:0000313" key="2">
    <source>
        <dbReference type="Proteomes" id="UP000463946"/>
    </source>
</evidence>
<dbReference type="GeneID" id="60320880"/>
<proteinExistence type="predicted"/>
<evidence type="ECO:0000313" key="1">
    <source>
        <dbReference type="EMBL" id="QHB37318.1"/>
    </source>
</evidence>
<dbReference type="Proteomes" id="UP000463946">
    <property type="component" value="Segment"/>
</dbReference>
<gene>
    <name evidence="1" type="primary">16</name>
    <name evidence="1" type="ORF">PBI_BIRDSNEST_16</name>
</gene>
<dbReference type="RefSeq" id="YP_009949475.1">
    <property type="nucleotide sequence ID" value="NC_051581.1"/>
</dbReference>
<name>A0A6B9LCT2_9CAUD</name>
<reference evidence="1 2" key="1">
    <citation type="submission" date="2019-12" db="EMBL/GenBank/DDBJ databases">
        <authorList>
            <person name="Lauer M.J."/>
            <person name="Curtus N.L."/>
            <person name="Garlena R.A."/>
            <person name="Russell D.A."/>
            <person name="Pope W.H."/>
            <person name="Jacobs-Sera D."/>
            <person name="Hatfull G.F."/>
        </authorList>
    </citation>
    <scope>NUCLEOTIDE SEQUENCE [LARGE SCALE GENOMIC DNA]</scope>
</reference>
<dbReference type="EMBL" id="MN813686">
    <property type="protein sequence ID" value="QHB37318.1"/>
    <property type="molecule type" value="Genomic_DNA"/>
</dbReference>
<keyword evidence="2" id="KW-1185">Reference proteome</keyword>
<protein>
    <submittedName>
        <fullName evidence="1">Uncharacterized protein</fullName>
    </submittedName>
</protein>
<sequence length="74" mass="8224">MTATETATFDRLIELEADVTVARALRDNGIDAATRARGAAMYDRVNPAFDAAWMALSNPAIDRFFAYRKEVLDI</sequence>
<accession>A0A6B9LCT2</accession>